<dbReference type="Gene3D" id="1.10.510.10">
    <property type="entry name" value="Transferase(Phosphotransferase) domain 1"/>
    <property type="match status" value="1"/>
</dbReference>
<keyword evidence="7" id="KW-0812">Transmembrane</keyword>
<evidence type="ECO:0000256" key="7">
    <source>
        <dbReference type="SAM" id="Phobius"/>
    </source>
</evidence>
<evidence type="ECO:0000256" key="5">
    <source>
        <dbReference type="ARBA" id="ARBA00022840"/>
    </source>
</evidence>
<sequence>MSVSVNDFWNRITNSGLADAAQCRVWAVSYAQSKGAPPISAKDLAKWMIGAGELTLFQAKHLLSGSSQRLVFERYALTEPVDTPPLTRWFHAFDRDLGQAASKCLLFFLDPQQAAKTVGVRFTQARRIQSDHLQAYDLIATPDGERVLWSHLPPGKTLAQRMQEGRLPADQVGRIGKNLAAALSALHAADLTHGSIHPEHIWVADHGDAILLRDPIVRPVSPLEQQPSGCLDSIGVESEGLPPSAMAAPEFSIPGKSPDKSTDLYALGCLLYLARFGEPPYSAAQPDALIQLHATATPAGLMPVKKGERSDPLLRVIAHLMAKNRDARIASADNLFSVFEVIESDPAAAAAVPAAAAPQVAAAQPPQATPPPLPNAPQAVVAPQAAAETPTAKPAAAPPQPAAKSSAAPAAVPPKPQPAAPKPAGDAPVTTKKQTPAAAGPAKRDAVAAAQAAQPAKPATARPVEQPQPTAQPTATQPTSAQPVVPAQPAAAATTTPVQPAAAAAPVQPTAAPVGTAVAAEPIANDPAVPKKKRPTGRTRKKKKKKKKAAAMVIGGVGFSMLTLLIAVLLMNNRGPRREPAADPVARGTAPAPTAVATTTPRAVTRPDDPTSSPGGTYLVSEDRFALWMPPDESQPPTLSMLPPGPQMIVVLRPANIIASGPGRKLMAALDTELQPALAALEKRIGVPLGEVERLTMAIEGGSAGGIQAALSVELVDEKSLGSLRKAWGDPEAAVVAGDQTIFAGEAVDTDAYYVAKESPVDSMSIQHFAVGSVKQIQQVAEIGGGEIPLPRQFEQTWNHVRGDGDLTVVATPNFLFADGKRMLIDYAPSVIAPLKQMLIPDSSVAMLTMQFAPTWYGEVRLAPGGGASAAALSQRLKQQFSDFPLQAEAFLNRSTPHPSWRGLALRLPRMLDALGAQSRTGVSENQAVANFYLPSHAAPNVLLGSWLAMNTPEGTVSMAAGPAATKPWTVEEMLEKPIKVSFEQEPLHFAGSTVVDEVNNIRPKGSPELKVVIIGNDLQKMGITQNQQIRNFKAEGVKVRDVLTQLVQRANIVKDLTDPADPQQALIWLVGPDPEAPDSKVVLITTRDGAKAAGYTLQPEFVIKQ</sequence>
<dbReference type="SMART" id="SM00220">
    <property type="entry name" value="S_TKc"/>
    <property type="match status" value="1"/>
</dbReference>
<proteinExistence type="predicted"/>
<feature type="region of interest" description="Disordered" evidence="6">
    <location>
        <begin position="362"/>
        <end position="497"/>
    </location>
</feature>
<feature type="region of interest" description="Disordered" evidence="6">
    <location>
        <begin position="576"/>
        <end position="617"/>
    </location>
</feature>
<dbReference type="AlphaFoldDB" id="A0A518IZP3"/>
<keyword evidence="3" id="KW-0547">Nucleotide-binding</keyword>
<dbReference type="InterPro" id="IPR011009">
    <property type="entry name" value="Kinase-like_dom_sf"/>
</dbReference>
<keyword evidence="7" id="KW-0472">Membrane</keyword>
<dbReference type="PANTHER" id="PTHR43671">
    <property type="entry name" value="SERINE/THREONINE-PROTEIN KINASE NEK"/>
    <property type="match status" value="1"/>
</dbReference>
<feature type="compositionally biased region" description="Basic residues" evidence="6">
    <location>
        <begin position="530"/>
        <end position="549"/>
    </location>
</feature>
<dbReference type="Proteomes" id="UP000316770">
    <property type="component" value="Chromosome"/>
</dbReference>
<gene>
    <name evidence="9" type="ORF">Mal33_45890</name>
</gene>
<dbReference type="GO" id="GO:0005524">
    <property type="term" value="F:ATP binding"/>
    <property type="evidence" value="ECO:0007669"/>
    <property type="project" value="UniProtKB-KW"/>
</dbReference>
<keyword evidence="5" id="KW-0067">ATP-binding</keyword>
<keyword evidence="10" id="KW-1185">Reference proteome</keyword>
<feature type="compositionally biased region" description="Low complexity" evidence="6">
    <location>
        <begin position="447"/>
        <end position="497"/>
    </location>
</feature>
<dbReference type="PROSITE" id="PS50011">
    <property type="entry name" value="PROTEIN_KINASE_DOM"/>
    <property type="match status" value="1"/>
</dbReference>
<reference evidence="9 10" key="1">
    <citation type="submission" date="2019-02" db="EMBL/GenBank/DDBJ databases">
        <title>Deep-cultivation of Planctomycetes and their phenomic and genomic characterization uncovers novel biology.</title>
        <authorList>
            <person name="Wiegand S."/>
            <person name="Jogler M."/>
            <person name="Boedeker C."/>
            <person name="Pinto D."/>
            <person name="Vollmers J."/>
            <person name="Rivas-Marin E."/>
            <person name="Kohn T."/>
            <person name="Peeters S.H."/>
            <person name="Heuer A."/>
            <person name="Rast P."/>
            <person name="Oberbeckmann S."/>
            <person name="Bunk B."/>
            <person name="Jeske O."/>
            <person name="Meyerdierks A."/>
            <person name="Storesund J.E."/>
            <person name="Kallscheuer N."/>
            <person name="Luecker S."/>
            <person name="Lage O.M."/>
            <person name="Pohl T."/>
            <person name="Merkel B.J."/>
            <person name="Hornburger P."/>
            <person name="Mueller R.-W."/>
            <person name="Bruemmer F."/>
            <person name="Labrenz M."/>
            <person name="Spormann A.M."/>
            <person name="Op den Camp H."/>
            <person name="Overmann J."/>
            <person name="Amann R."/>
            <person name="Jetten M.S.M."/>
            <person name="Mascher T."/>
            <person name="Medema M.H."/>
            <person name="Devos D.P."/>
            <person name="Kaster A.-K."/>
            <person name="Ovreas L."/>
            <person name="Rohde M."/>
            <person name="Galperin M.Y."/>
            <person name="Jogler C."/>
        </authorList>
    </citation>
    <scope>NUCLEOTIDE SEQUENCE [LARGE SCALE GENOMIC DNA]</scope>
    <source>
        <strain evidence="9 10">Mal33</strain>
    </source>
</reference>
<dbReference type="SUPFAM" id="SSF56112">
    <property type="entry name" value="Protein kinase-like (PK-like)"/>
    <property type="match status" value="1"/>
</dbReference>
<dbReference type="EMBL" id="CP036318">
    <property type="protein sequence ID" value="QDV58566.1"/>
    <property type="molecule type" value="Genomic_DNA"/>
</dbReference>
<evidence type="ECO:0000256" key="3">
    <source>
        <dbReference type="ARBA" id="ARBA00022741"/>
    </source>
</evidence>
<feature type="domain" description="Protein kinase" evidence="8">
    <location>
        <begin position="1"/>
        <end position="340"/>
    </location>
</feature>
<dbReference type="EC" id="2.7.11.1" evidence="1"/>
<dbReference type="InterPro" id="IPR050660">
    <property type="entry name" value="NEK_Ser/Thr_kinase"/>
</dbReference>
<keyword evidence="7" id="KW-1133">Transmembrane helix</keyword>
<evidence type="ECO:0000256" key="6">
    <source>
        <dbReference type="SAM" id="MobiDB-lite"/>
    </source>
</evidence>
<name>A0A518IZP3_9BACT</name>
<evidence type="ECO:0000256" key="1">
    <source>
        <dbReference type="ARBA" id="ARBA00012513"/>
    </source>
</evidence>
<evidence type="ECO:0000313" key="10">
    <source>
        <dbReference type="Proteomes" id="UP000316770"/>
    </source>
</evidence>
<feature type="compositionally biased region" description="Low complexity" evidence="6">
    <location>
        <begin position="584"/>
        <end position="604"/>
    </location>
</feature>
<feature type="compositionally biased region" description="Low complexity" evidence="6">
    <location>
        <begin position="376"/>
        <end position="395"/>
    </location>
</feature>
<dbReference type="RefSeq" id="WP_145289044.1">
    <property type="nucleotide sequence ID" value="NZ_CP036318.1"/>
</dbReference>
<organism evidence="9 10">
    <name type="scientific">Rosistilla oblonga</name>
    <dbReference type="NCBI Taxonomy" id="2527990"/>
    <lineage>
        <taxon>Bacteria</taxon>
        <taxon>Pseudomonadati</taxon>
        <taxon>Planctomycetota</taxon>
        <taxon>Planctomycetia</taxon>
        <taxon>Pirellulales</taxon>
        <taxon>Pirellulaceae</taxon>
        <taxon>Rosistilla</taxon>
    </lineage>
</organism>
<evidence type="ECO:0000259" key="8">
    <source>
        <dbReference type="PROSITE" id="PS50011"/>
    </source>
</evidence>
<dbReference type="PANTHER" id="PTHR43671:SF13">
    <property type="entry name" value="SERINE_THREONINE-PROTEIN KINASE NEK2"/>
    <property type="match status" value="1"/>
</dbReference>
<evidence type="ECO:0000313" key="9">
    <source>
        <dbReference type="EMBL" id="QDV58566.1"/>
    </source>
</evidence>
<accession>A0A518IZP3</accession>
<evidence type="ECO:0000256" key="2">
    <source>
        <dbReference type="ARBA" id="ARBA00022679"/>
    </source>
</evidence>
<feature type="transmembrane region" description="Helical" evidence="7">
    <location>
        <begin position="549"/>
        <end position="571"/>
    </location>
</feature>
<dbReference type="GO" id="GO:0004674">
    <property type="term" value="F:protein serine/threonine kinase activity"/>
    <property type="evidence" value="ECO:0007669"/>
    <property type="project" value="UniProtKB-EC"/>
</dbReference>
<keyword evidence="2" id="KW-0808">Transferase</keyword>
<feature type="region of interest" description="Disordered" evidence="6">
    <location>
        <begin position="522"/>
        <end position="549"/>
    </location>
</feature>
<dbReference type="InterPro" id="IPR000719">
    <property type="entry name" value="Prot_kinase_dom"/>
</dbReference>
<evidence type="ECO:0000256" key="4">
    <source>
        <dbReference type="ARBA" id="ARBA00022777"/>
    </source>
</evidence>
<feature type="compositionally biased region" description="Pro residues" evidence="6">
    <location>
        <begin position="411"/>
        <end position="421"/>
    </location>
</feature>
<keyword evidence="4 9" id="KW-0418">Kinase</keyword>
<protein>
    <recommendedName>
        <fullName evidence="1">non-specific serine/threonine protein kinase</fullName>
        <ecNumber evidence="1">2.7.11.1</ecNumber>
    </recommendedName>
</protein>